<dbReference type="Gene3D" id="1.20.1250.20">
    <property type="entry name" value="MFS general substrate transporter like domains"/>
    <property type="match status" value="2"/>
</dbReference>
<dbReference type="InterPro" id="IPR020846">
    <property type="entry name" value="MFS_dom"/>
</dbReference>
<evidence type="ECO:0000313" key="8">
    <source>
        <dbReference type="EMBL" id="MCE5170396.1"/>
    </source>
</evidence>
<dbReference type="EMBL" id="JAJNBZ010000009">
    <property type="protein sequence ID" value="MCE5170396.1"/>
    <property type="molecule type" value="Genomic_DNA"/>
</dbReference>
<dbReference type="SUPFAM" id="SSF103473">
    <property type="entry name" value="MFS general substrate transporter"/>
    <property type="match status" value="1"/>
</dbReference>
<feature type="transmembrane region" description="Helical" evidence="6">
    <location>
        <begin position="80"/>
        <end position="97"/>
    </location>
</feature>
<dbReference type="PANTHER" id="PTHR23506:SF23">
    <property type="entry name" value="GH10249P"/>
    <property type="match status" value="1"/>
</dbReference>
<keyword evidence="4 6" id="KW-1133">Transmembrane helix</keyword>
<feature type="transmembrane region" description="Helical" evidence="6">
    <location>
        <begin position="137"/>
        <end position="158"/>
    </location>
</feature>
<feature type="transmembrane region" description="Helical" evidence="6">
    <location>
        <begin position="170"/>
        <end position="189"/>
    </location>
</feature>
<accession>A0ABS8YEG8</accession>
<name>A0ABS8YEG8_9BACL</name>
<feature type="transmembrane region" description="Helical" evidence="6">
    <location>
        <begin position="12"/>
        <end position="36"/>
    </location>
</feature>
<evidence type="ECO:0000256" key="4">
    <source>
        <dbReference type="ARBA" id="ARBA00022989"/>
    </source>
</evidence>
<evidence type="ECO:0000256" key="2">
    <source>
        <dbReference type="ARBA" id="ARBA00022448"/>
    </source>
</evidence>
<dbReference type="InterPro" id="IPR011701">
    <property type="entry name" value="MFS"/>
</dbReference>
<feature type="transmembrane region" description="Helical" evidence="6">
    <location>
        <begin position="301"/>
        <end position="327"/>
    </location>
</feature>
<keyword evidence="5 6" id="KW-0472">Membrane</keyword>
<dbReference type="PANTHER" id="PTHR23506">
    <property type="entry name" value="GH10249P"/>
    <property type="match status" value="1"/>
</dbReference>
<feature type="transmembrane region" description="Helical" evidence="6">
    <location>
        <begin position="48"/>
        <end position="68"/>
    </location>
</feature>
<dbReference type="Pfam" id="PF07690">
    <property type="entry name" value="MFS_1"/>
    <property type="match status" value="1"/>
</dbReference>
<reference evidence="8 9" key="1">
    <citation type="submission" date="2021-11" db="EMBL/GenBank/DDBJ databases">
        <title>Draft genome sequence of Paenibacillus profundus YoMME, a new Gram-positive bacteria with exoelectrogenic properties.</title>
        <authorList>
            <person name="Hubenova Y."/>
            <person name="Hubenova E."/>
            <person name="Manasiev Y."/>
            <person name="Peykov S."/>
            <person name="Mitov M."/>
        </authorList>
    </citation>
    <scope>NUCLEOTIDE SEQUENCE [LARGE SCALE GENOMIC DNA]</scope>
    <source>
        <strain evidence="8 9">YoMME</strain>
    </source>
</reference>
<feature type="transmembrane region" description="Helical" evidence="6">
    <location>
        <begin position="109"/>
        <end position="130"/>
    </location>
</feature>
<evidence type="ECO:0000256" key="1">
    <source>
        <dbReference type="ARBA" id="ARBA00004651"/>
    </source>
</evidence>
<sequence>MSLLRQLTRTQWVGLVLVISILFVDMLLYSLFIPVVPYFTEQYQMSSTTLGILFGSYAAALFLTTPIFGRITDRLGRRKTIILGLICMVAATLLFVFSQTTMTLILARFIQGLAAAASWTAALALLADLFPGPMRGAVMGIAMTGISSGSLLGAPIGGWLFEVGDHHTPFWFAMGLTTLISILVFVLLREPKRMDRPAEGGTFSLLRHRTVLFIACVILLAETTLTMLEPLLPVYVTERFQLSPLTLGLLFGAMTLCYGLIAPISGSLAVRYNPFRLMLFGLAGLAITLPLIVMASTVPLMMLAGCLIGAAVGFTLSPTLPTLGSIVDKDDAGGDYGAAYALFNMIHAVGMMLGPVVSGVLTDTLSVTTSLVIVSTVILAVMISFSVLMRRHPSTYSLGMQAKVGTQS</sequence>
<feature type="transmembrane region" description="Helical" evidence="6">
    <location>
        <begin position="339"/>
        <end position="361"/>
    </location>
</feature>
<organism evidence="8 9">
    <name type="scientific">Paenibacillus profundus</name>
    <dbReference type="NCBI Taxonomy" id="1173085"/>
    <lineage>
        <taxon>Bacteria</taxon>
        <taxon>Bacillati</taxon>
        <taxon>Bacillota</taxon>
        <taxon>Bacilli</taxon>
        <taxon>Bacillales</taxon>
        <taxon>Paenibacillaceae</taxon>
        <taxon>Paenibacillus</taxon>
    </lineage>
</organism>
<keyword evidence="9" id="KW-1185">Reference proteome</keyword>
<comment type="subcellular location">
    <subcellularLocation>
        <location evidence="1">Cell membrane</location>
        <topology evidence="1">Multi-pass membrane protein</topology>
    </subcellularLocation>
</comment>
<keyword evidence="2" id="KW-0813">Transport</keyword>
<comment type="caution">
    <text evidence="8">The sequence shown here is derived from an EMBL/GenBank/DDBJ whole genome shotgun (WGS) entry which is preliminary data.</text>
</comment>
<dbReference type="Proteomes" id="UP001199916">
    <property type="component" value="Unassembled WGS sequence"/>
</dbReference>
<proteinExistence type="predicted"/>
<dbReference type="PROSITE" id="PS50850">
    <property type="entry name" value="MFS"/>
    <property type="match status" value="1"/>
</dbReference>
<keyword evidence="3 6" id="KW-0812">Transmembrane</keyword>
<feature type="transmembrane region" description="Helical" evidence="6">
    <location>
        <begin position="367"/>
        <end position="388"/>
    </location>
</feature>
<evidence type="ECO:0000256" key="5">
    <source>
        <dbReference type="ARBA" id="ARBA00023136"/>
    </source>
</evidence>
<dbReference type="CDD" id="cd17325">
    <property type="entry name" value="MFS_MdtG_SLC18_like"/>
    <property type="match status" value="1"/>
</dbReference>
<dbReference type="InterPro" id="IPR050930">
    <property type="entry name" value="MFS_Vesicular_Transporter"/>
</dbReference>
<evidence type="ECO:0000256" key="3">
    <source>
        <dbReference type="ARBA" id="ARBA00022692"/>
    </source>
</evidence>
<dbReference type="RefSeq" id="WP_233697136.1">
    <property type="nucleotide sequence ID" value="NZ_JAJNBZ010000009.1"/>
</dbReference>
<feature type="transmembrane region" description="Helical" evidence="6">
    <location>
        <begin position="210"/>
        <end position="228"/>
    </location>
</feature>
<feature type="transmembrane region" description="Helical" evidence="6">
    <location>
        <begin position="248"/>
        <end position="270"/>
    </location>
</feature>
<feature type="transmembrane region" description="Helical" evidence="6">
    <location>
        <begin position="277"/>
        <end position="295"/>
    </location>
</feature>
<evidence type="ECO:0000313" key="9">
    <source>
        <dbReference type="Proteomes" id="UP001199916"/>
    </source>
</evidence>
<protein>
    <submittedName>
        <fullName evidence="8">MFS transporter</fullName>
    </submittedName>
</protein>
<gene>
    <name evidence="8" type="ORF">LQV63_13860</name>
</gene>
<feature type="domain" description="Major facilitator superfamily (MFS) profile" evidence="7">
    <location>
        <begin position="14"/>
        <end position="392"/>
    </location>
</feature>
<evidence type="ECO:0000256" key="6">
    <source>
        <dbReference type="SAM" id="Phobius"/>
    </source>
</evidence>
<evidence type="ECO:0000259" key="7">
    <source>
        <dbReference type="PROSITE" id="PS50850"/>
    </source>
</evidence>
<dbReference type="InterPro" id="IPR036259">
    <property type="entry name" value="MFS_trans_sf"/>
</dbReference>